<dbReference type="EMBL" id="AHGT01000084">
    <property type="protein sequence ID" value="ESU35417.1"/>
    <property type="molecule type" value="Genomic_DNA"/>
</dbReference>
<evidence type="ECO:0000313" key="2">
    <source>
        <dbReference type="Proteomes" id="UP000018320"/>
    </source>
</evidence>
<reference evidence="1 2" key="2">
    <citation type="journal article" date="2013" name="Genome Biol. Evol.">
        <title>Genome sequencing of Giardia lamblia genotypes A2 and B isolates (DH and GS) and comparative analysis with the genomes of genotypes A1 and E (WB and Pig).</title>
        <authorList>
            <person name="Adam R.D."/>
            <person name="Dahlstrom E.W."/>
            <person name="Martens C.A."/>
            <person name="Bruno D.P."/>
            <person name="Barbian K.D."/>
            <person name="Ricklefs S.M."/>
            <person name="Hernandez M.M."/>
            <person name="Narla N.P."/>
            <person name="Patel R.B."/>
            <person name="Porcella S.F."/>
            <person name="Nash T.E."/>
        </authorList>
    </citation>
    <scope>NUCLEOTIDE SEQUENCE [LARGE SCALE GENOMIC DNA]</scope>
    <source>
        <strain evidence="1 2">DH</strain>
    </source>
</reference>
<gene>
    <name evidence="1" type="ORF">DHA2_153874</name>
</gene>
<comment type="caution">
    <text evidence="1">The sequence shown here is derived from an EMBL/GenBank/DDBJ whole genome shotgun (WGS) entry which is preliminary data.</text>
</comment>
<proteinExistence type="predicted"/>
<reference evidence="2" key="1">
    <citation type="submission" date="2012-02" db="EMBL/GenBank/DDBJ databases">
        <title>Genome sequencing of Giardia lamblia Genotypes A2 and B isolates (DH and GS) and comparative analysis with the genomes of Genotypes A1 and E (WB and Pig).</title>
        <authorList>
            <person name="Adam R."/>
            <person name="Dahlstrom E."/>
            <person name="Martens C."/>
            <person name="Bruno D."/>
            <person name="Barbian K."/>
            <person name="Porcella S.F."/>
            <person name="Nash T."/>
        </authorList>
    </citation>
    <scope>NUCLEOTIDE SEQUENCE</scope>
    <source>
        <strain evidence="2">DH</strain>
    </source>
</reference>
<dbReference type="VEuPathDB" id="GiardiaDB:GL50803_00114498"/>
<dbReference type="Proteomes" id="UP000018320">
    <property type="component" value="Unassembled WGS sequence"/>
</dbReference>
<evidence type="ECO:0000313" key="1">
    <source>
        <dbReference type="EMBL" id="ESU35417.1"/>
    </source>
</evidence>
<protein>
    <submittedName>
        <fullName evidence="1">Putative cytosolic protein</fullName>
    </submittedName>
</protein>
<dbReference type="VEuPathDB" id="GiardiaDB:DHA2_153874"/>
<dbReference type="AlphaFoldDB" id="V6TAE6"/>
<name>V6TAE6_GIAIN</name>
<organism evidence="1 2">
    <name type="scientific">Giardia intestinalis</name>
    <name type="common">Giardia lamblia</name>
    <dbReference type="NCBI Taxonomy" id="5741"/>
    <lineage>
        <taxon>Eukaryota</taxon>
        <taxon>Metamonada</taxon>
        <taxon>Diplomonadida</taxon>
        <taxon>Hexamitidae</taxon>
        <taxon>Giardiinae</taxon>
        <taxon>Giardia</taxon>
    </lineage>
</organism>
<accession>V6TAE6</accession>
<sequence length="93" mass="10794">MLSLSFDDWATHEVQVNPLNPLSLQDPPTDRTRLASLSRSLMFGQELTDSRPPLAIRFHRSPLLHEKHALRGNLSWRGCISRLRIREQYLYAV</sequence>